<name>A0AAN6ULC4_9PEZI</name>
<dbReference type="InterPro" id="IPR015947">
    <property type="entry name" value="PUA-like_sf"/>
</dbReference>
<evidence type="ECO:0000313" key="2">
    <source>
        <dbReference type="EMBL" id="KAK4135162.1"/>
    </source>
</evidence>
<accession>A0AAN6ULC4</accession>
<reference evidence="2" key="2">
    <citation type="submission" date="2023-05" db="EMBL/GenBank/DDBJ databases">
        <authorList>
            <consortium name="Lawrence Berkeley National Laboratory"/>
            <person name="Steindorff A."/>
            <person name="Hensen N."/>
            <person name="Bonometti L."/>
            <person name="Westerberg I."/>
            <person name="Brannstrom I.O."/>
            <person name="Guillou S."/>
            <person name="Cros-Aarteil S."/>
            <person name="Calhoun S."/>
            <person name="Haridas S."/>
            <person name="Kuo A."/>
            <person name="Mondo S."/>
            <person name="Pangilinan J."/>
            <person name="Riley R."/>
            <person name="Labutti K."/>
            <person name="Andreopoulos B."/>
            <person name="Lipzen A."/>
            <person name="Chen C."/>
            <person name="Yanf M."/>
            <person name="Daum C."/>
            <person name="Ng V."/>
            <person name="Clum A."/>
            <person name="Ohm R."/>
            <person name="Martin F."/>
            <person name="Silar P."/>
            <person name="Natvig D."/>
            <person name="Lalanne C."/>
            <person name="Gautier V."/>
            <person name="Ament-Velasquez S.L."/>
            <person name="Kruys A."/>
            <person name="Hutchinson M.I."/>
            <person name="Powell A.J."/>
            <person name="Barry K."/>
            <person name="Miller A.N."/>
            <person name="Grigoriev I.V."/>
            <person name="Debuchy R."/>
            <person name="Gladieux P."/>
            <person name="Thoren M.H."/>
            <person name="Johannesson H."/>
        </authorList>
    </citation>
    <scope>NUCLEOTIDE SEQUENCE</scope>
    <source>
        <strain evidence="2">CBS 123565</strain>
    </source>
</reference>
<dbReference type="AlphaFoldDB" id="A0AAN6ULC4"/>
<organism evidence="2 3">
    <name type="scientific">Trichocladium antarcticum</name>
    <dbReference type="NCBI Taxonomy" id="1450529"/>
    <lineage>
        <taxon>Eukaryota</taxon>
        <taxon>Fungi</taxon>
        <taxon>Dikarya</taxon>
        <taxon>Ascomycota</taxon>
        <taxon>Pezizomycotina</taxon>
        <taxon>Sordariomycetes</taxon>
        <taxon>Sordariomycetidae</taxon>
        <taxon>Sordariales</taxon>
        <taxon>Chaetomiaceae</taxon>
        <taxon>Trichocladium</taxon>
    </lineage>
</organism>
<dbReference type="Proteomes" id="UP001304895">
    <property type="component" value="Unassembled WGS sequence"/>
</dbReference>
<dbReference type="InterPro" id="IPR009326">
    <property type="entry name" value="DUF984"/>
</dbReference>
<dbReference type="Gene3D" id="3.10.400.10">
    <property type="entry name" value="Sulfate adenylyltransferase"/>
    <property type="match status" value="1"/>
</dbReference>
<dbReference type="PANTHER" id="PTHR39203">
    <property type="entry name" value="CYTOPLASMIC PROTEIN-RELATED"/>
    <property type="match status" value="1"/>
</dbReference>
<proteinExistence type="predicted"/>
<dbReference type="SUPFAM" id="SSF88697">
    <property type="entry name" value="PUA domain-like"/>
    <property type="match status" value="1"/>
</dbReference>
<dbReference type="PANTHER" id="PTHR39203:SF1">
    <property type="entry name" value="CYTOPLASMIC PROTEIN"/>
    <property type="match status" value="1"/>
</dbReference>
<reference evidence="2" key="1">
    <citation type="journal article" date="2023" name="Mol. Phylogenet. Evol.">
        <title>Genome-scale phylogeny and comparative genomics of the fungal order Sordariales.</title>
        <authorList>
            <person name="Hensen N."/>
            <person name="Bonometti L."/>
            <person name="Westerberg I."/>
            <person name="Brannstrom I.O."/>
            <person name="Guillou S."/>
            <person name="Cros-Aarteil S."/>
            <person name="Calhoun S."/>
            <person name="Haridas S."/>
            <person name="Kuo A."/>
            <person name="Mondo S."/>
            <person name="Pangilinan J."/>
            <person name="Riley R."/>
            <person name="LaButti K."/>
            <person name="Andreopoulos B."/>
            <person name="Lipzen A."/>
            <person name="Chen C."/>
            <person name="Yan M."/>
            <person name="Daum C."/>
            <person name="Ng V."/>
            <person name="Clum A."/>
            <person name="Steindorff A."/>
            <person name="Ohm R.A."/>
            <person name="Martin F."/>
            <person name="Silar P."/>
            <person name="Natvig D.O."/>
            <person name="Lalanne C."/>
            <person name="Gautier V."/>
            <person name="Ament-Velasquez S.L."/>
            <person name="Kruys A."/>
            <person name="Hutchinson M.I."/>
            <person name="Powell A.J."/>
            <person name="Barry K."/>
            <person name="Miller A.N."/>
            <person name="Grigoriev I.V."/>
            <person name="Debuchy R."/>
            <person name="Gladieux P."/>
            <person name="Hiltunen Thoren M."/>
            <person name="Johannesson H."/>
        </authorList>
    </citation>
    <scope>NUCLEOTIDE SEQUENCE</scope>
    <source>
        <strain evidence="2">CBS 123565</strain>
    </source>
</reference>
<keyword evidence="3" id="KW-1185">Reference proteome</keyword>
<evidence type="ECO:0000313" key="3">
    <source>
        <dbReference type="Proteomes" id="UP001304895"/>
    </source>
</evidence>
<dbReference type="Pfam" id="PF04266">
    <property type="entry name" value="ASCH"/>
    <property type="match status" value="1"/>
</dbReference>
<feature type="domain" description="ASCH" evidence="1">
    <location>
        <begin position="33"/>
        <end position="149"/>
    </location>
</feature>
<comment type="caution">
    <text evidence="2">The sequence shown here is derived from an EMBL/GenBank/DDBJ whole genome shotgun (WGS) entry which is preliminary data.</text>
</comment>
<sequence length="158" mass="17229">MSAIDPNRSDIAAFMAMASAALGQPLPPPKDVSSFGDPNTTLADTLLQLAIQRKKTATASWPVPNPLYWGVGDLSVILDGNGAPAAVIRTTSFVQCKFRDIDEDFALAEAEGDYKSYRESHIVFFRRQENGHEFGDDSIMLCERFEVIYPAAAAERSG</sequence>
<dbReference type="EMBL" id="MU853407">
    <property type="protein sequence ID" value="KAK4135162.1"/>
    <property type="molecule type" value="Genomic_DNA"/>
</dbReference>
<gene>
    <name evidence="2" type="ORF">BT67DRAFT_293031</name>
</gene>
<dbReference type="InterPro" id="IPR007374">
    <property type="entry name" value="ASCH_domain"/>
</dbReference>
<protein>
    <submittedName>
        <fullName evidence="2">PUA-like protein</fullName>
    </submittedName>
</protein>
<dbReference type="SMART" id="SM01022">
    <property type="entry name" value="ASCH"/>
    <property type="match status" value="1"/>
</dbReference>
<evidence type="ECO:0000259" key="1">
    <source>
        <dbReference type="SMART" id="SM01022"/>
    </source>
</evidence>